<name>U2IL26_9STRE</name>
<reference evidence="1 2" key="1">
    <citation type="submission" date="2013-06" db="EMBL/GenBank/DDBJ databases">
        <authorList>
            <person name="Weinstock G."/>
            <person name="Sodergren E."/>
            <person name="Lobos E.A."/>
            <person name="Fulton L."/>
            <person name="Fulton R."/>
            <person name="Courtney L."/>
            <person name="Fronick C."/>
            <person name="O'Laughlin M."/>
            <person name="Godfrey J."/>
            <person name="Wilson R.M."/>
            <person name="Miner T."/>
            <person name="Farmer C."/>
            <person name="Delehaunty K."/>
            <person name="Cordes M."/>
            <person name="Minx P."/>
            <person name="Tomlinson C."/>
            <person name="Chen J."/>
            <person name="Wollam A."/>
            <person name="Pepin K.H."/>
            <person name="Bhonagiri V."/>
            <person name="Zhang X."/>
            <person name="Warren W."/>
            <person name="Mitreva M."/>
            <person name="Mardis E.R."/>
            <person name="Wilson R.K."/>
        </authorList>
    </citation>
    <scope>NUCLEOTIDE SEQUENCE [LARGE SCALE GENOMIC DNA]</scope>
    <source>
        <strain evidence="1 2">W1703</strain>
    </source>
</reference>
<dbReference type="EMBL" id="AWVA01000092">
    <property type="protein sequence ID" value="ERJ74576.1"/>
    <property type="molecule type" value="Genomic_DNA"/>
</dbReference>
<evidence type="ECO:0000313" key="2">
    <source>
        <dbReference type="Proteomes" id="UP000016617"/>
    </source>
</evidence>
<sequence length="50" mass="5712">MPAIIDKILLVSKSLELVFLVFAGPERLEISKKFDRSLISFCQMEQKEAV</sequence>
<evidence type="ECO:0000313" key="1">
    <source>
        <dbReference type="EMBL" id="ERJ74576.1"/>
    </source>
</evidence>
<protein>
    <submittedName>
        <fullName evidence="1">Uncharacterized protein</fullName>
    </submittedName>
</protein>
<organism evidence="1 2">
    <name type="scientific">Streptococcus sobrinus W1703</name>
    <dbReference type="NCBI Taxonomy" id="1227275"/>
    <lineage>
        <taxon>Bacteria</taxon>
        <taxon>Bacillati</taxon>
        <taxon>Bacillota</taxon>
        <taxon>Bacilli</taxon>
        <taxon>Lactobacillales</taxon>
        <taxon>Streptococcaceae</taxon>
        <taxon>Streptococcus</taxon>
    </lineage>
</organism>
<comment type="caution">
    <text evidence="1">The sequence shown here is derived from an EMBL/GenBank/DDBJ whole genome shotgun (WGS) entry which is preliminary data.</text>
</comment>
<dbReference type="AlphaFoldDB" id="U2IL26"/>
<accession>U2IL26</accession>
<dbReference type="Proteomes" id="UP000016617">
    <property type="component" value="Unassembled WGS sequence"/>
</dbReference>
<dbReference type="HOGENOM" id="CLU_3123404_0_0_9"/>
<proteinExistence type="predicted"/>
<gene>
    <name evidence="1" type="ORF">HMPREF1557_01536</name>
</gene>